<evidence type="ECO:0000313" key="2">
    <source>
        <dbReference type="EMBL" id="QDT14050.1"/>
    </source>
</evidence>
<reference evidence="2 3" key="1">
    <citation type="submission" date="2019-02" db="EMBL/GenBank/DDBJ databases">
        <title>Deep-cultivation of Planctomycetes and their phenomic and genomic characterization uncovers novel biology.</title>
        <authorList>
            <person name="Wiegand S."/>
            <person name="Jogler M."/>
            <person name="Boedeker C."/>
            <person name="Pinto D."/>
            <person name="Vollmers J."/>
            <person name="Rivas-Marin E."/>
            <person name="Kohn T."/>
            <person name="Peeters S.H."/>
            <person name="Heuer A."/>
            <person name="Rast P."/>
            <person name="Oberbeckmann S."/>
            <person name="Bunk B."/>
            <person name="Jeske O."/>
            <person name="Meyerdierks A."/>
            <person name="Storesund J.E."/>
            <person name="Kallscheuer N."/>
            <person name="Luecker S."/>
            <person name="Lage O.M."/>
            <person name="Pohl T."/>
            <person name="Merkel B.J."/>
            <person name="Hornburger P."/>
            <person name="Mueller R.-W."/>
            <person name="Bruemmer F."/>
            <person name="Labrenz M."/>
            <person name="Spormann A.M."/>
            <person name="Op den Camp H."/>
            <person name="Overmann J."/>
            <person name="Amann R."/>
            <person name="Jetten M.S.M."/>
            <person name="Mascher T."/>
            <person name="Medema M.H."/>
            <person name="Devos D.P."/>
            <person name="Kaster A.-K."/>
            <person name="Ovreas L."/>
            <person name="Rohde M."/>
            <person name="Galperin M.Y."/>
            <person name="Jogler C."/>
        </authorList>
    </citation>
    <scope>NUCLEOTIDE SEQUENCE [LARGE SCALE GENOMIC DNA]</scope>
    <source>
        <strain evidence="2 3">CA12</strain>
    </source>
</reference>
<gene>
    <name evidence="2" type="ORF">CA12_01180</name>
</gene>
<sequence>MPEHGPSPLSLYDEFFAAVTALEAAGVPYCVIGGLAVSLWARPRATEDIDLLTLPETVDDAAEVIESLGYFESAQPWTFSASGITLRRFMKTAGEDYLILDLMFRDSADYRAIVANAEQRRQPAGVVRVISRGDLIAMKRAAGRPQDLADVAALEALQDDSEEATW</sequence>
<protein>
    <recommendedName>
        <fullName evidence="4">Nucleotidyltransferase family protein</fullName>
    </recommendedName>
</protein>
<dbReference type="OrthoDB" id="268376at2"/>
<dbReference type="Gene3D" id="3.30.460.40">
    <property type="match status" value="1"/>
</dbReference>
<keyword evidence="1" id="KW-1133">Transmembrane helix</keyword>
<feature type="transmembrane region" description="Helical" evidence="1">
    <location>
        <begin position="15"/>
        <end position="41"/>
    </location>
</feature>
<evidence type="ECO:0000313" key="3">
    <source>
        <dbReference type="Proteomes" id="UP000318741"/>
    </source>
</evidence>
<proteinExistence type="predicted"/>
<keyword evidence="3" id="KW-1185">Reference proteome</keyword>
<keyword evidence="1" id="KW-0472">Membrane</keyword>
<evidence type="ECO:0008006" key="4">
    <source>
        <dbReference type="Google" id="ProtNLM"/>
    </source>
</evidence>
<keyword evidence="1" id="KW-0812">Transmembrane</keyword>
<dbReference type="AlphaFoldDB" id="A0A517P3U5"/>
<dbReference type="SUPFAM" id="SSF81301">
    <property type="entry name" value="Nucleotidyltransferase"/>
    <property type="match status" value="1"/>
</dbReference>
<dbReference type="KEGG" id="acaf:CA12_01180"/>
<dbReference type="Pfam" id="PF09970">
    <property type="entry name" value="DUF2204"/>
    <property type="match status" value="1"/>
</dbReference>
<dbReference type="InterPro" id="IPR018700">
    <property type="entry name" value="DUF2204"/>
</dbReference>
<accession>A0A517P3U5</accession>
<name>A0A517P3U5_9PLAN</name>
<dbReference type="Proteomes" id="UP000318741">
    <property type="component" value="Chromosome"/>
</dbReference>
<dbReference type="InterPro" id="IPR043519">
    <property type="entry name" value="NT_sf"/>
</dbReference>
<evidence type="ECO:0000256" key="1">
    <source>
        <dbReference type="SAM" id="Phobius"/>
    </source>
</evidence>
<dbReference type="EMBL" id="CP036265">
    <property type="protein sequence ID" value="QDT14050.1"/>
    <property type="molecule type" value="Genomic_DNA"/>
</dbReference>
<organism evidence="2 3">
    <name type="scientific">Alienimonas californiensis</name>
    <dbReference type="NCBI Taxonomy" id="2527989"/>
    <lineage>
        <taxon>Bacteria</taxon>
        <taxon>Pseudomonadati</taxon>
        <taxon>Planctomycetota</taxon>
        <taxon>Planctomycetia</taxon>
        <taxon>Planctomycetales</taxon>
        <taxon>Planctomycetaceae</taxon>
        <taxon>Alienimonas</taxon>
    </lineage>
</organism>